<sequence>MTISWFGLSSFKITGRDLTIITDPFGKTTGLTAVRGNADVVICSNPALDWCNNFSSISGNPLIIRGPGEYDIKEAFIIGTPAENQELGKTTIYSMEVEGVRISFLGPIKQTALTDEQKEVLEGSDIVLVPVGGKQILDYEAATKIATQLEPFIIIPHSYKVSGLELNLDKLDKFLQEMGGKHTEQDKLTIKKKDLTGEQTALMILTPQR</sequence>
<dbReference type="Proteomes" id="UP000176233">
    <property type="component" value="Unassembled WGS sequence"/>
</dbReference>
<gene>
    <name evidence="1" type="ORF">A2660_00520</name>
</gene>
<dbReference type="AlphaFoldDB" id="A0A1F5NR46"/>
<protein>
    <recommendedName>
        <fullName evidence="3">Lactamase</fullName>
    </recommendedName>
</protein>
<comment type="caution">
    <text evidence="1">The sequence shown here is derived from an EMBL/GenBank/DDBJ whole genome shotgun (WGS) entry which is preliminary data.</text>
</comment>
<name>A0A1F5NR46_9BACT</name>
<evidence type="ECO:0000313" key="2">
    <source>
        <dbReference type="Proteomes" id="UP000176233"/>
    </source>
</evidence>
<dbReference type="SUPFAM" id="SSF56281">
    <property type="entry name" value="Metallo-hydrolase/oxidoreductase"/>
    <property type="match status" value="1"/>
</dbReference>
<reference evidence="1 2" key="1">
    <citation type="journal article" date="2016" name="Nat. Commun.">
        <title>Thousands of microbial genomes shed light on interconnected biogeochemical processes in an aquifer system.</title>
        <authorList>
            <person name="Anantharaman K."/>
            <person name="Brown C.T."/>
            <person name="Hug L.A."/>
            <person name="Sharon I."/>
            <person name="Castelle C.J."/>
            <person name="Probst A.J."/>
            <person name="Thomas B.C."/>
            <person name="Singh A."/>
            <person name="Wilkins M.J."/>
            <person name="Karaoz U."/>
            <person name="Brodie E.L."/>
            <person name="Williams K.H."/>
            <person name="Hubbard S.S."/>
            <person name="Banfield J.F."/>
        </authorList>
    </citation>
    <scope>NUCLEOTIDE SEQUENCE [LARGE SCALE GENOMIC DNA]</scope>
</reference>
<dbReference type="InterPro" id="IPR036866">
    <property type="entry name" value="RibonucZ/Hydroxyglut_hydro"/>
</dbReference>
<dbReference type="PANTHER" id="PTHR39189">
    <property type="entry name" value="UPF0173 METAL-DEPENDENT HYDROLASE YTKL"/>
    <property type="match status" value="1"/>
</dbReference>
<dbReference type="Pfam" id="PF13483">
    <property type="entry name" value="Lactamase_B_3"/>
    <property type="match status" value="1"/>
</dbReference>
<accession>A0A1F5NR46</accession>
<proteinExistence type="predicted"/>
<evidence type="ECO:0008006" key="3">
    <source>
        <dbReference type="Google" id="ProtNLM"/>
    </source>
</evidence>
<dbReference type="Gene3D" id="3.60.15.10">
    <property type="entry name" value="Ribonuclease Z/Hydroxyacylglutathione hydrolase-like"/>
    <property type="match status" value="1"/>
</dbReference>
<dbReference type="PANTHER" id="PTHR39189:SF1">
    <property type="entry name" value="UPF0173 METAL-DEPENDENT HYDROLASE YTKL"/>
    <property type="match status" value="1"/>
</dbReference>
<dbReference type="EMBL" id="MFEJ01000021">
    <property type="protein sequence ID" value="OGE80098.1"/>
    <property type="molecule type" value="Genomic_DNA"/>
</dbReference>
<organism evidence="1 2">
    <name type="scientific">Candidatus Doudnabacteria bacterium RIFCSPHIGHO2_01_FULL_45_18</name>
    <dbReference type="NCBI Taxonomy" id="1817823"/>
    <lineage>
        <taxon>Bacteria</taxon>
        <taxon>Candidatus Doudnaibacteriota</taxon>
    </lineage>
</organism>
<evidence type="ECO:0000313" key="1">
    <source>
        <dbReference type="EMBL" id="OGE80098.1"/>
    </source>
</evidence>